<accession>A0A2X0R2M1</accession>
<feature type="transmembrane region" description="Helical" evidence="1">
    <location>
        <begin position="217"/>
        <end position="235"/>
    </location>
</feature>
<gene>
    <name evidence="3" type="ORF">AMHIJAGA_00940</name>
</gene>
<feature type="transmembrane region" description="Helical" evidence="1">
    <location>
        <begin position="109"/>
        <end position="130"/>
    </location>
</feature>
<feature type="transmembrane region" description="Helical" evidence="1">
    <location>
        <begin position="57"/>
        <end position="80"/>
    </location>
</feature>
<name>A0A2X0R2M1_9LACT</name>
<keyword evidence="1" id="KW-1133">Transmembrane helix</keyword>
<evidence type="ECO:0000313" key="2">
    <source>
        <dbReference type="EMBL" id="SPB24624.1"/>
    </source>
</evidence>
<feature type="transmembrane region" description="Helical" evidence="1">
    <location>
        <begin position="150"/>
        <end position="171"/>
    </location>
</feature>
<evidence type="ECO:0000313" key="4">
    <source>
        <dbReference type="Proteomes" id="UP000279235"/>
    </source>
</evidence>
<dbReference type="AlphaFoldDB" id="A0A2X0R2M1"/>
<evidence type="ECO:0000313" key="3">
    <source>
        <dbReference type="EMBL" id="SPS11007.1"/>
    </source>
</evidence>
<reference evidence="2" key="1">
    <citation type="submission" date="2018-01" db="EMBL/GenBank/DDBJ databases">
        <authorList>
            <person name="Gaut B.S."/>
            <person name="Morton B.R."/>
            <person name="Clegg M.T."/>
            <person name="Duvall M.R."/>
        </authorList>
    </citation>
    <scope>NUCLEOTIDE SEQUENCE</scope>
    <source>
        <strain evidence="2">Lactococcus lactis</strain>
    </source>
</reference>
<evidence type="ECO:0000256" key="1">
    <source>
        <dbReference type="SAM" id="Phobius"/>
    </source>
</evidence>
<dbReference type="Proteomes" id="UP000279235">
    <property type="component" value="Unassembled WGS sequence"/>
</dbReference>
<protein>
    <submittedName>
        <fullName evidence="3">Uncharacterized protein</fullName>
    </submittedName>
</protein>
<organism evidence="3 4">
    <name type="scientific">Lactococcus lactis</name>
    <dbReference type="NCBI Taxonomy" id="1358"/>
    <lineage>
        <taxon>Bacteria</taxon>
        <taxon>Bacillati</taxon>
        <taxon>Bacillota</taxon>
        <taxon>Bacilli</taxon>
        <taxon>Lactobacillales</taxon>
        <taxon>Streptococcaceae</taxon>
        <taxon>Lactococcus</taxon>
    </lineage>
</organism>
<reference evidence="3" key="3">
    <citation type="submission" date="2018-05" db="EMBL/GenBank/DDBJ databases">
        <authorList>
            <person name="Lanie J.A."/>
            <person name="Ng W.-L."/>
            <person name="Kazmierczak K.M."/>
            <person name="Andrzejewski T.M."/>
            <person name="Davidsen T.M."/>
            <person name="Wayne K.J."/>
            <person name="Tettelin H."/>
            <person name="Glass J.I."/>
            <person name="Rusch D."/>
            <person name="Podicherti R."/>
            <person name="Tsui H.-C.T."/>
            <person name="Winkler M.E."/>
        </authorList>
    </citation>
    <scope>NUCLEOTIDE SEQUENCE</scope>
    <source>
        <strain evidence="3">Lactococcus lactis</strain>
    </source>
</reference>
<reference evidence="4" key="2">
    <citation type="submission" date="2018-05" db="EMBL/GenBank/DDBJ databases">
        <authorList>
            <person name="Duru I."/>
        </authorList>
    </citation>
    <scope>NUCLEOTIDE SEQUENCE [LARGE SCALE GENOMIC DNA]</scope>
</reference>
<keyword evidence="1" id="KW-0472">Membrane</keyword>
<dbReference type="EMBL" id="OGTW01000029">
    <property type="protein sequence ID" value="SPB24624.1"/>
    <property type="molecule type" value="Genomic_DNA"/>
</dbReference>
<feature type="transmembrane region" description="Helical" evidence="1">
    <location>
        <begin position="178"/>
        <end position="197"/>
    </location>
</feature>
<keyword evidence="1" id="KW-0812">Transmembrane</keyword>
<dbReference type="EMBL" id="OGTW02000029">
    <property type="protein sequence ID" value="SPS11007.1"/>
    <property type="molecule type" value="Genomic_DNA"/>
</dbReference>
<proteinExistence type="predicted"/>
<sequence length="241" mass="28291">MLLKPMITYFWKIIRLRFISWIVLILLVSLGLALQYSGNPQITIITLFFSGTSYLELTTHHVSFPILWLTYLIIPCFFILNSTKELYKKYICQLRGLQFSNAEIHWNSLIAMLFFTFIYTLITFNWFLLITQIWFKSDLFSITINEIKEYALFMLVIMMGLFSIVLIQSLFNLFNNTLGIIVPIVILLFTAFSTWKLNPFSGLMTLRHLDNPFSNTLIGFCLIDILSISLIFFTIRRKDLI</sequence>